<keyword evidence="2" id="KW-1185">Reference proteome</keyword>
<dbReference type="Pfam" id="PF02566">
    <property type="entry name" value="OsmC"/>
    <property type="match status" value="1"/>
</dbReference>
<reference evidence="1 2" key="1">
    <citation type="submission" date="2012-09" db="EMBL/GenBank/DDBJ databases">
        <title>Genome Sequence of alkane-degrading Bacterium Alcanivorax jadensis T9.</title>
        <authorList>
            <person name="Lai Q."/>
            <person name="Shao Z."/>
        </authorList>
    </citation>
    <scope>NUCLEOTIDE SEQUENCE [LARGE SCALE GENOMIC DNA]</scope>
    <source>
        <strain evidence="1 2">T9</strain>
    </source>
</reference>
<dbReference type="InterPro" id="IPR036102">
    <property type="entry name" value="OsmC/Ohrsf"/>
</dbReference>
<dbReference type="SUPFAM" id="SSF82784">
    <property type="entry name" value="OsmC-like"/>
    <property type="match status" value="1"/>
</dbReference>
<dbReference type="Proteomes" id="UP000029443">
    <property type="component" value="Unassembled WGS sequence"/>
</dbReference>
<name>A0ABR4WA30_9GAMM</name>
<protein>
    <recommendedName>
        <fullName evidence="3">Osmotically inducible protein OsmC</fullName>
    </recommendedName>
</protein>
<evidence type="ECO:0008006" key="3">
    <source>
        <dbReference type="Google" id="ProtNLM"/>
    </source>
</evidence>
<proteinExistence type="predicted"/>
<accession>A0ABR4WA30</accession>
<dbReference type="InterPro" id="IPR003718">
    <property type="entry name" value="OsmC/Ohr_fam"/>
</dbReference>
<gene>
    <name evidence="1" type="ORF">T9A_02848</name>
</gene>
<dbReference type="PANTHER" id="PTHR42830:SF2">
    <property type="entry name" value="OSMC_OHR FAMILY PROTEIN"/>
    <property type="match status" value="1"/>
</dbReference>
<sequence>MSEYGATVAWHLKPGASFDYEHFNRGHEWTFAGGEVVQASASPEYFGSGNRVNPDEAVIAATASCHMLTFLSIAAKQGHKVLSYIDQPTGTVEKGSDGHLAITRIVLRPRVVFDDGQEPEAAALDKLHASAHRNCFVANSLKADISIEPI</sequence>
<dbReference type="EMBL" id="ARXU01000014">
    <property type="protein sequence ID" value="KGD60090.1"/>
    <property type="molecule type" value="Genomic_DNA"/>
</dbReference>
<dbReference type="RefSeq" id="WP_035249769.1">
    <property type="nucleotide sequence ID" value="NZ_ARXU01000014.1"/>
</dbReference>
<dbReference type="PANTHER" id="PTHR42830">
    <property type="entry name" value="OSMOTICALLY INDUCIBLE FAMILY PROTEIN"/>
    <property type="match status" value="1"/>
</dbReference>
<dbReference type="InterPro" id="IPR015946">
    <property type="entry name" value="KH_dom-like_a/b"/>
</dbReference>
<dbReference type="Gene3D" id="3.30.300.20">
    <property type="match status" value="1"/>
</dbReference>
<dbReference type="InterPro" id="IPR052707">
    <property type="entry name" value="OsmC_Ohr_Peroxiredoxin"/>
</dbReference>
<evidence type="ECO:0000313" key="1">
    <source>
        <dbReference type="EMBL" id="KGD60090.1"/>
    </source>
</evidence>
<evidence type="ECO:0000313" key="2">
    <source>
        <dbReference type="Proteomes" id="UP000029443"/>
    </source>
</evidence>
<organism evidence="1 2">
    <name type="scientific">Alcanivorax jadensis T9</name>
    <dbReference type="NCBI Taxonomy" id="1177181"/>
    <lineage>
        <taxon>Bacteria</taxon>
        <taxon>Pseudomonadati</taxon>
        <taxon>Pseudomonadota</taxon>
        <taxon>Gammaproteobacteria</taxon>
        <taxon>Oceanospirillales</taxon>
        <taxon>Alcanivoracaceae</taxon>
        <taxon>Alcanivorax</taxon>
    </lineage>
</organism>
<comment type="caution">
    <text evidence="1">The sequence shown here is derived from an EMBL/GenBank/DDBJ whole genome shotgun (WGS) entry which is preliminary data.</text>
</comment>